<dbReference type="Gene3D" id="3.40.50.300">
    <property type="entry name" value="P-loop containing nucleotide triphosphate hydrolases"/>
    <property type="match status" value="1"/>
</dbReference>
<accession>A0ABR9GJB8</accession>
<evidence type="ECO:0000259" key="2">
    <source>
        <dbReference type="Pfam" id="PF00004"/>
    </source>
</evidence>
<comment type="caution">
    <text evidence="3">The sequence shown here is derived from an EMBL/GenBank/DDBJ whole genome shotgun (WGS) entry which is preliminary data.</text>
</comment>
<feature type="region of interest" description="Disordered" evidence="1">
    <location>
        <begin position="211"/>
        <end position="241"/>
    </location>
</feature>
<organism evidence="3 4">
    <name type="scientific">Aminobacter carboxidus</name>
    <dbReference type="NCBI Taxonomy" id="376165"/>
    <lineage>
        <taxon>Bacteria</taxon>
        <taxon>Pseudomonadati</taxon>
        <taxon>Pseudomonadota</taxon>
        <taxon>Alphaproteobacteria</taxon>
        <taxon>Hyphomicrobiales</taxon>
        <taxon>Phyllobacteriaceae</taxon>
        <taxon>Aminobacter</taxon>
    </lineage>
</organism>
<dbReference type="RefSeq" id="WP_192565728.1">
    <property type="nucleotide sequence ID" value="NZ_JACZEP010000001.1"/>
</dbReference>
<dbReference type="InterPro" id="IPR027065">
    <property type="entry name" value="Lon_Prtase"/>
</dbReference>
<name>A0ABR9GJB8_9HYPH</name>
<dbReference type="Pfam" id="PF00004">
    <property type="entry name" value="AAA"/>
    <property type="match status" value="1"/>
</dbReference>
<proteinExistence type="predicted"/>
<protein>
    <submittedName>
        <fullName evidence="3">AAA family ATPase</fullName>
    </submittedName>
</protein>
<dbReference type="InterPro" id="IPR003959">
    <property type="entry name" value="ATPase_AAA_core"/>
</dbReference>
<dbReference type="Proteomes" id="UP000598227">
    <property type="component" value="Unassembled WGS sequence"/>
</dbReference>
<sequence length="509" mass="56636">MSVKDPAHLRHFKRREKAAVAGLHLPTEDELLRGMSFFRDSVSEDIREYAIRLSGALKTRCDLGLAGLIAALDRLTVDQNEHTVQDLMTAFGALESRSHASFESGGVRCQFYLAVWGHPDAAARIAGDIATLALNDLHRSDDLELLWRSLAWSAFSSSIRSQGYGLSTWHRSGQLREKNSFEYQFQTAILKRQASPRPEAFELTVDELEKAGTGEPEKAQSSSGSVVVFRSAGNETTPDGRKVEKEFREFFGKPLPLPAAPDLALVRTRLVAEFPYAVSAIDTILRKVTGKRHAWLRPTILLGPPGGGKSRFAWRLMEELGLPYEMVPCGGISDSAIGGTARRWSTGEPSMAVMAIRRHKCAGPAIILDELEKVATSRHNGNVHDVLVGLLEKETSTRWFDPYLEASCNLSHVSWLMTANEVRSVPAVLLDRCRILQFPLPGPDQLMFLAPRILEHLYVELGHDPRWATPLDQVETDALASVWPGGSIRKLHRLVEKLVEVREDLRGRQ</sequence>
<evidence type="ECO:0000256" key="1">
    <source>
        <dbReference type="SAM" id="MobiDB-lite"/>
    </source>
</evidence>
<dbReference type="PANTHER" id="PTHR43718:SF2">
    <property type="entry name" value="LON PROTEASE HOMOLOG, MITOCHONDRIAL"/>
    <property type="match status" value="1"/>
</dbReference>
<dbReference type="InterPro" id="IPR027417">
    <property type="entry name" value="P-loop_NTPase"/>
</dbReference>
<dbReference type="PANTHER" id="PTHR43718">
    <property type="entry name" value="LON PROTEASE"/>
    <property type="match status" value="1"/>
</dbReference>
<dbReference type="SUPFAM" id="SSF52540">
    <property type="entry name" value="P-loop containing nucleoside triphosphate hydrolases"/>
    <property type="match status" value="1"/>
</dbReference>
<feature type="domain" description="ATPase AAA-type core" evidence="2">
    <location>
        <begin position="300"/>
        <end position="435"/>
    </location>
</feature>
<gene>
    <name evidence="3" type="ORF">IHE39_05260</name>
</gene>
<evidence type="ECO:0000313" key="3">
    <source>
        <dbReference type="EMBL" id="MBE1203696.1"/>
    </source>
</evidence>
<evidence type="ECO:0000313" key="4">
    <source>
        <dbReference type="Proteomes" id="UP000598227"/>
    </source>
</evidence>
<dbReference type="EMBL" id="JACZEP010000001">
    <property type="protein sequence ID" value="MBE1203696.1"/>
    <property type="molecule type" value="Genomic_DNA"/>
</dbReference>
<reference evidence="3 4" key="1">
    <citation type="submission" date="2020-09" db="EMBL/GenBank/DDBJ databases">
        <title>Draft Genome Sequence of Aminobacter carboxidus type strain DSM 1086, a soil Gram-negative carboxydobacterium.</title>
        <authorList>
            <person name="Turrini P."/>
            <person name="Tescari M."/>
            <person name="Artuso I."/>
            <person name="Lugli G.A."/>
            <person name="Frangipani E."/>
            <person name="Ventura M."/>
            <person name="Visca P."/>
        </authorList>
    </citation>
    <scope>NUCLEOTIDE SEQUENCE [LARGE SCALE GENOMIC DNA]</scope>
    <source>
        <strain evidence="3 4">DSM 1086</strain>
    </source>
</reference>
<keyword evidence="4" id="KW-1185">Reference proteome</keyword>